<sequence length="131" mass="14531">MVVSLEALAMAGTSSVEYGIDIEEWERNDLEQYPPPHLLAQEEDDKISINGAKGYTEGNKVYGLPSPTTSTHFLPNNNTKEHDVTFTNHGEKGNGTLETRRLKKCASSIKLMARALEMLISLSCVISTRDY</sequence>
<evidence type="ECO:0000313" key="6">
    <source>
        <dbReference type="Proteomes" id="UP000265566"/>
    </source>
</evidence>
<protein>
    <submittedName>
        <fullName evidence="2 4">Uncharacterized protein</fullName>
    </submittedName>
</protein>
<accession>G7J3Q9</accession>
<dbReference type="EMBL" id="PSQE01000003">
    <property type="protein sequence ID" value="RHN69368.1"/>
    <property type="molecule type" value="Genomic_DNA"/>
</dbReference>
<reference evidence="2 5" key="1">
    <citation type="journal article" date="2011" name="Nature">
        <title>The Medicago genome provides insight into the evolution of rhizobial symbioses.</title>
        <authorList>
            <person name="Young N.D."/>
            <person name="Debelle F."/>
            <person name="Oldroyd G.E."/>
            <person name="Geurts R."/>
            <person name="Cannon S.B."/>
            <person name="Udvardi M.K."/>
            <person name="Benedito V.A."/>
            <person name="Mayer K.F."/>
            <person name="Gouzy J."/>
            <person name="Schoof H."/>
            <person name="Van de Peer Y."/>
            <person name="Proost S."/>
            <person name="Cook D.R."/>
            <person name="Meyers B.C."/>
            <person name="Spannagl M."/>
            <person name="Cheung F."/>
            <person name="De Mita S."/>
            <person name="Krishnakumar V."/>
            <person name="Gundlach H."/>
            <person name="Zhou S."/>
            <person name="Mudge J."/>
            <person name="Bharti A.K."/>
            <person name="Murray J.D."/>
            <person name="Naoumkina M.A."/>
            <person name="Rosen B."/>
            <person name="Silverstein K.A."/>
            <person name="Tang H."/>
            <person name="Rombauts S."/>
            <person name="Zhao P.X."/>
            <person name="Zhou P."/>
            <person name="Barbe V."/>
            <person name="Bardou P."/>
            <person name="Bechner M."/>
            <person name="Bellec A."/>
            <person name="Berger A."/>
            <person name="Berges H."/>
            <person name="Bidwell S."/>
            <person name="Bisseling T."/>
            <person name="Choisne N."/>
            <person name="Couloux A."/>
            <person name="Denny R."/>
            <person name="Deshpande S."/>
            <person name="Dai X."/>
            <person name="Doyle J.J."/>
            <person name="Dudez A.M."/>
            <person name="Farmer A.D."/>
            <person name="Fouteau S."/>
            <person name="Franken C."/>
            <person name="Gibelin C."/>
            <person name="Gish J."/>
            <person name="Goldstein S."/>
            <person name="Gonzalez A.J."/>
            <person name="Green P.J."/>
            <person name="Hallab A."/>
            <person name="Hartog M."/>
            <person name="Hua A."/>
            <person name="Humphray S.J."/>
            <person name="Jeong D.H."/>
            <person name="Jing Y."/>
            <person name="Jocker A."/>
            <person name="Kenton S.M."/>
            <person name="Kim D.J."/>
            <person name="Klee K."/>
            <person name="Lai H."/>
            <person name="Lang C."/>
            <person name="Lin S."/>
            <person name="Macmil S.L."/>
            <person name="Magdelenat G."/>
            <person name="Matthews L."/>
            <person name="McCorrison J."/>
            <person name="Monaghan E.L."/>
            <person name="Mun J.H."/>
            <person name="Najar F.Z."/>
            <person name="Nicholson C."/>
            <person name="Noirot C."/>
            <person name="O'Bleness M."/>
            <person name="Paule C.R."/>
            <person name="Poulain J."/>
            <person name="Prion F."/>
            <person name="Qin B."/>
            <person name="Qu C."/>
            <person name="Retzel E.F."/>
            <person name="Riddle C."/>
            <person name="Sallet E."/>
            <person name="Samain S."/>
            <person name="Samson N."/>
            <person name="Sanders I."/>
            <person name="Saurat O."/>
            <person name="Scarpelli C."/>
            <person name="Schiex T."/>
            <person name="Segurens B."/>
            <person name="Severin A.J."/>
            <person name="Sherrier D.J."/>
            <person name="Shi R."/>
            <person name="Sims S."/>
            <person name="Singer S.R."/>
            <person name="Sinharoy S."/>
            <person name="Sterck L."/>
            <person name="Viollet A."/>
            <person name="Wang B.B."/>
            <person name="Wang K."/>
            <person name="Wang M."/>
            <person name="Wang X."/>
            <person name="Warfsmann J."/>
            <person name="Weissenbach J."/>
            <person name="White D.D."/>
            <person name="White J.D."/>
            <person name="Wiley G.B."/>
            <person name="Wincker P."/>
            <person name="Xing Y."/>
            <person name="Yang L."/>
            <person name="Yao Z."/>
            <person name="Ying F."/>
            <person name="Zhai J."/>
            <person name="Zhou L."/>
            <person name="Zuber A."/>
            <person name="Denarie J."/>
            <person name="Dixon R.A."/>
            <person name="May G.D."/>
            <person name="Schwartz D.C."/>
            <person name="Rogers J."/>
            <person name="Quetier F."/>
            <person name="Town C.D."/>
            <person name="Roe B.A."/>
        </authorList>
    </citation>
    <scope>NUCLEOTIDE SEQUENCE [LARGE SCALE GENOMIC DNA]</scope>
    <source>
        <strain evidence="2">A17</strain>
        <strain evidence="4 5">cv. Jemalong A17</strain>
    </source>
</reference>
<dbReference type="OMA" id="RTTETIW"/>
<name>G7J3Q9_MEDTR</name>
<evidence type="ECO:0000256" key="1">
    <source>
        <dbReference type="SAM" id="MobiDB-lite"/>
    </source>
</evidence>
<reference evidence="2 5" key="2">
    <citation type="journal article" date="2014" name="BMC Genomics">
        <title>An improved genome release (version Mt4.0) for the model legume Medicago truncatula.</title>
        <authorList>
            <person name="Tang H."/>
            <person name="Krishnakumar V."/>
            <person name="Bidwell S."/>
            <person name="Rosen B."/>
            <person name="Chan A."/>
            <person name="Zhou S."/>
            <person name="Gentzbittel L."/>
            <person name="Childs K.L."/>
            <person name="Yandell M."/>
            <person name="Gundlach H."/>
            <person name="Mayer K.F."/>
            <person name="Schwartz D.C."/>
            <person name="Town C.D."/>
        </authorList>
    </citation>
    <scope>GENOME REANNOTATION</scope>
    <source>
        <strain evidence="4 5">cv. Jemalong A17</strain>
    </source>
</reference>
<dbReference type="eggNOG" id="ENOG502R8PY">
    <property type="taxonomic scope" value="Eukaryota"/>
</dbReference>
<gene>
    <name evidence="4" type="primary">11415027</name>
    <name evidence="2" type="ordered locus">MTR_3g087110</name>
    <name evidence="3" type="ORF">MtrunA17_Chr3g0123931</name>
</gene>
<dbReference type="Gramene" id="rna17824">
    <property type="protein sequence ID" value="RHN69368.1"/>
    <property type="gene ID" value="gene17824"/>
</dbReference>
<evidence type="ECO:0000313" key="3">
    <source>
        <dbReference type="EMBL" id="RHN69368.1"/>
    </source>
</evidence>
<dbReference type="KEGG" id="mtr:11415027"/>
<dbReference type="PaxDb" id="3880-AES72194"/>
<reference evidence="4" key="3">
    <citation type="submission" date="2015-04" db="UniProtKB">
        <authorList>
            <consortium name="EnsemblPlants"/>
        </authorList>
    </citation>
    <scope>IDENTIFICATION</scope>
    <source>
        <strain evidence="4">cv. Jemalong A17</strain>
    </source>
</reference>
<dbReference type="HOGENOM" id="CLU_1930666_0_0_1"/>
<proteinExistence type="predicted"/>
<feature type="region of interest" description="Disordered" evidence="1">
    <location>
        <begin position="66"/>
        <end position="90"/>
    </location>
</feature>
<evidence type="ECO:0000313" key="5">
    <source>
        <dbReference type="Proteomes" id="UP000002051"/>
    </source>
</evidence>
<evidence type="ECO:0000313" key="4">
    <source>
        <dbReference type="EnsemblPlants" id="AES72194"/>
    </source>
</evidence>
<dbReference type="Proteomes" id="UP000002051">
    <property type="component" value="Chromosome 3"/>
</dbReference>
<dbReference type="OrthoDB" id="1719622at2759"/>
<organism evidence="2 5">
    <name type="scientific">Medicago truncatula</name>
    <name type="common">Barrel medic</name>
    <name type="synonym">Medicago tribuloides</name>
    <dbReference type="NCBI Taxonomy" id="3880"/>
    <lineage>
        <taxon>Eukaryota</taxon>
        <taxon>Viridiplantae</taxon>
        <taxon>Streptophyta</taxon>
        <taxon>Embryophyta</taxon>
        <taxon>Tracheophyta</taxon>
        <taxon>Spermatophyta</taxon>
        <taxon>Magnoliopsida</taxon>
        <taxon>eudicotyledons</taxon>
        <taxon>Gunneridae</taxon>
        <taxon>Pentapetalae</taxon>
        <taxon>rosids</taxon>
        <taxon>fabids</taxon>
        <taxon>Fabales</taxon>
        <taxon>Fabaceae</taxon>
        <taxon>Papilionoideae</taxon>
        <taxon>50 kb inversion clade</taxon>
        <taxon>NPAAA clade</taxon>
        <taxon>Hologalegina</taxon>
        <taxon>IRL clade</taxon>
        <taxon>Trifolieae</taxon>
        <taxon>Medicago</taxon>
    </lineage>
</organism>
<evidence type="ECO:0000313" key="2">
    <source>
        <dbReference type="EMBL" id="AES72194.1"/>
    </source>
</evidence>
<reference evidence="6" key="4">
    <citation type="journal article" date="2018" name="Nat. Plants">
        <title>Whole-genome landscape of Medicago truncatula symbiotic genes.</title>
        <authorList>
            <person name="Pecrix Y."/>
            <person name="Staton S.E."/>
            <person name="Sallet E."/>
            <person name="Lelandais-Briere C."/>
            <person name="Moreau S."/>
            <person name="Carrere S."/>
            <person name="Blein T."/>
            <person name="Jardinaud M.F."/>
            <person name="Latrasse D."/>
            <person name="Zouine M."/>
            <person name="Zahm M."/>
            <person name="Kreplak J."/>
            <person name="Mayjonade B."/>
            <person name="Satge C."/>
            <person name="Perez M."/>
            <person name="Cauet S."/>
            <person name="Marande W."/>
            <person name="Chantry-Darmon C."/>
            <person name="Lopez-Roques C."/>
            <person name="Bouchez O."/>
            <person name="Berard A."/>
            <person name="Debelle F."/>
            <person name="Munos S."/>
            <person name="Bendahmane A."/>
            <person name="Berges H."/>
            <person name="Niebel A."/>
            <person name="Buitink J."/>
            <person name="Frugier F."/>
            <person name="Benhamed M."/>
            <person name="Crespi M."/>
            <person name="Gouzy J."/>
            <person name="Gamas P."/>
        </authorList>
    </citation>
    <scope>NUCLEOTIDE SEQUENCE [LARGE SCALE GENOMIC DNA]</scope>
    <source>
        <strain evidence="6">cv. Jemalong A17</strain>
    </source>
</reference>
<feature type="compositionally biased region" description="Polar residues" evidence="1">
    <location>
        <begin position="66"/>
        <end position="78"/>
    </location>
</feature>
<dbReference type="AlphaFoldDB" id="G7J3Q9"/>
<dbReference type="Proteomes" id="UP000265566">
    <property type="component" value="Chromosome 3"/>
</dbReference>
<dbReference type="EnsemblPlants" id="AES72194">
    <property type="protein sequence ID" value="AES72194"/>
    <property type="gene ID" value="MTR_3g087110"/>
</dbReference>
<feature type="compositionally biased region" description="Basic and acidic residues" evidence="1">
    <location>
        <begin position="79"/>
        <end position="90"/>
    </location>
</feature>
<keyword evidence="5" id="KW-1185">Reference proteome</keyword>
<dbReference type="EMBL" id="CM001219">
    <property type="protein sequence ID" value="AES72194.1"/>
    <property type="molecule type" value="Genomic_DNA"/>
</dbReference>
<reference evidence="3" key="5">
    <citation type="journal article" date="2018" name="Nat. Plants">
        <title>Whole-genome landscape of Medicago truncatula symbiotic genes.</title>
        <authorList>
            <person name="Pecrix Y."/>
            <person name="Gamas P."/>
            <person name="Carrere S."/>
        </authorList>
    </citation>
    <scope>NUCLEOTIDE SEQUENCE</scope>
    <source>
        <tissue evidence="3">Leaves</tissue>
    </source>
</reference>